<dbReference type="HOGENOM" id="CLU_1846576_0_0_1"/>
<sequence length="139" mass="15449">MTLFVLCISFYSIFAALISGRSASCYGIAIRAAITLMPRRSARLSLCRIFMVMDRVELVHRCRGRVSDRLGGRGSASKAWKYKVGGKGETSRKGYEGERKGKSEETVADIYADAVTFTCQRARHRALVMAVKIFAETLN</sequence>
<reference evidence="2 3" key="1">
    <citation type="submission" date="2014-04" db="EMBL/GenBank/DDBJ databases">
        <authorList>
            <consortium name="DOE Joint Genome Institute"/>
            <person name="Kuo A."/>
            <person name="Girlanda M."/>
            <person name="Perotto S."/>
            <person name="Kohler A."/>
            <person name="Nagy L.G."/>
            <person name="Floudas D."/>
            <person name="Copeland A."/>
            <person name="Barry K.W."/>
            <person name="Cichocki N."/>
            <person name="Veneault-Fourrey C."/>
            <person name="LaButti K."/>
            <person name="Lindquist E.A."/>
            <person name="Lipzen A."/>
            <person name="Lundell T."/>
            <person name="Morin E."/>
            <person name="Murat C."/>
            <person name="Sun H."/>
            <person name="Tunlid A."/>
            <person name="Henrissat B."/>
            <person name="Grigoriev I.V."/>
            <person name="Hibbett D.S."/>
            <person name="Martin F."/>
            <person name="Nordberg H.P."/>
            <person name="Cantor M.N."/>
            <person name="Hua S.X."/>
        </authorList>
    </citation>
    <scope>NUCLEOTIDE SEQUENCE [LARGE SCALE GENOMIC DNA]</scope>
    <source>
        <strain evidence="2 3">MUT 4182</strain>
    </source>
</reference>
<proteinExistence type="predicted"/>
<dbReference type="AlphaFoldDB" id="A0A0C3KSH4"/>
<dbReference type="Proteomes" id="UP000054248">
    <property type="component" value="Unassembled WGS sequence"/>
</dbReference>
<dbReference type="EMBL" id="KN823062">
    <property type="protein sequence ID" value="KIO24393.1"/>
    <property type="molecule type" value="Genomic_DNA"/>
</dbReference>
<keyword evidence="1" id="KW-0732">Signal</keyword>
<evidence type="ECO:0008006" key="4">
    <source>
        <dbReference type="Google" id="ProtNLM"/>
    </source>
</evidence>
<keyword evidence="3" id="KW-1185">Reference proteome</keyword>
<evidence type="ECO:0000313" key="2">
    <source>
        <dbReference type="EMBL" id="KIO24393.1"/>
    </source>
</evidence>
<feature type="chain" id="PRO_5013288883" description="Secreted protein" evidence="1">
    <location>
        <begin position="16"/>
        <end position="139"/>
    </location>
</feature>
<evidence type="ECO:0000256" key="1">
    <source>
        <dbReference type="SAM" id="SignalP"/>
    </source>
</evidence>
<protein>
    <recommendedName>
        <fullName evidence="4">Secreted protein</fullName>
    </recommendedName>
</protein>
<gene>
    <name evidence="2" type="ORF">M407DRAFT_101787</name>
</gene>
<reference evidence="3" key="2">
    <citation type="submission" date="2015-01" db="EMBL/GenBank/DDBJ databases">
        <title>Evolutionary Origins and Diversification of the Mycorrhizal Mutualists.</title>
        <authorList>
            <consortium name="DOE Joint Genome Institute"/>
            <consortium name="Mycorrhizal Genomics Consortium"/>
            <person name="Kohler A."/>
            <person name="Kuo A."/>
            <person name="Nagy L.G."/>
            <person name="Floudas D."/>
            <person name="Copeland A."/>
            <person name="Barry K.W."/>
            <person name="Cichocki N."/>
            <person name="Veneault-Fourrey C."/>
            <person name="LaButti K."/>
            <person name="Lindquist E.A."/>
            <person name="Lipzen A."/>
            <person name="Lundell T."/>
            <person name="Morin E."/>
            <person name="Murat C."/>
            <person name="Riley R."/>
            <person name="Ohm R."/>
            <person name="Sun H."/>
            <person name="Tunlid A."/>
            <person name="Henrissat B."/>
            <person name="Grigoriev I.V."/>
            <person name="Hibbett D.S."/>
            <person name="Martin F."/>
        </authorList>
    </citation>
    <scope>NUCLEOTIDE SEQUENCE [LARGE SCALE GENOMIC DNA]</scope>
    <source>
        <strain evidence="3">MUT 4182</strain>
    </source>
</reference>
<organism evidence="2 3">
    <name type="scientific">Tulasnella calospora MUT 4182</name>
    <dbReference type="NCBI Taxonomy" id="1051891"/>
    <lineage>
        <taxon>Eukaryota</taxon>
        <taxon>Fungi</taxon>
        <taxon>Dikarya</taxon>
        <taxon>Basidiomycota</taxon>
        <taxon>Agaricomycotina</taxon>
        <taxon>Agaricomycetes</taxon>
        <taxon>Cantharellales</taxon>
        <taxon>Tulasnellaceae</taxon>
        <taxon>Tulasnella</taxon>
    </lineage>
</organism>
<name>A0A0C3KSH4_9AGAM</name>
<accession>A0A0C3KSH4</accession>
<evidence type="ECO:0000313" key="3">
    <source>
        <dbReference type="Proteomes" id="UP000054248"/>
    </source>
</evidence>
<feature type="signal peptide" evidence="1">
    <location>
        <begin position="1"/>
        <end position="15"/>
    </location>
</feature>